<dbReference type="EMBL" id="CAJJDM010000004">
    <property type="protein sequence ID" value="CAD8044961.1"/>
    <property type="molecule type" value="Genomic_DNA"/>
</dbReference>
<protein>
    <submittedName>
        <fullName evidence="1">Uncharacterized protein</fullName>
    </submittedName>
</protein>
<reference evidence="1" key="1">
    <citation type="submission" date="2021-01" db="EMBL/GenBank/DDBJ databases">
        <authorList>
            <consortium name="Genoscope - CEA"/>
            <person name="William W."/>
        </authorList>
    </citation>
    <scope>NUCLEOTIDE SEQUENCE</scope>
</reference>
<dbReference type="AlphaFoldDB" id="A0A8S1JRY0"/>
<evidence type="ECO:0000313" key="2">
    <source>
        <dbReference type="Proteomes" id="UP000688137"/>
    </source>
</evidence>
<sequence>MEQLQTIQSFYDQLIKELEKKFEEKLSQLNKRYHVMETSLKQKIKLLEAGKHQKSEDLEKVKLKAKIFSLEKQLQQLESRDNILHRSDQKSTESQAPQEVFLSVLDSVFKQLGNNFEYPQFLYPQIDSLIPNLIEILPTSLSLLSDMTFLLFKTKFYHNFLAIPHNKQLQEDRIKLKSIEQHVNEIMFCGGCHQNFEICFNPQTEEWKKKILEKEIDKPIIQPHTLQLTQSTIIQNYIIKAAKQKLESTYTKVIRDNNQIPHLNFYQQLKQKHVLFERLNCVILLLILSFTKDNIIYALNNITQDLRIDNQILLQQLIQQIHKKDLDMLILFKLKDYGSDIELQYASVNYIQELNKKGIKFPQSEQYLKEHIKTGMDQELIQMIQQLE</sequence>
<dbReference type="OMA" id="RYHVMET"/>
<comment type="caution">
    <text evidence="1">The sequence shown here is derived from an EMBL/GenBank/DDBJ whole genome shotgun (WGS) entry which is preliminary data.</text>
</comment>
<name>A0A8S1JRY0_PARPR</name>
<gene>
    <name evidence="1" type="ORF">PPRIM_AZ9-3.1.T0080530</name>
</gene>
<organism evidence="1 2">
    <name type="scientific">Paramecium primaurelia</name>
    <dbReference type="NCBI Taxonomy" id="5886"/>
    <lineage>
        <taxon>Eukaryota</taxon>
        <taxon>Sar</taxon>
        <taxon>Alveolata</taxon>
        <taxon>Ciliophora</taxon>
        <taxon>Intramacronucleata</taxon>
        <taxon>Oligohymenophorea</taxon>
        <taxon>Peniculida</taxon>
        <taxon>Parameciidae</taxon>
        <taxon>Paramecium</taxon>
    </lineage>
</organism>
<proteinExistence type="predicted"/>
<accession>A0A8S1JRY0</accession>
<evidence type="ECO:0000313" key="1">
    <source>
        <dbReference type="EMBL" id="CAD8044961.1"/>
    </source>
</evidence>
<keyword evidence="2" id="KW-1185">Reference proteome</keyword>
<dbReference type="Proteomes" id="UP000688137">
    <property type="component" value="Unassembled WGS sequence"/>
</dbReference>